<dbReference type="SUPFAM" id="SSF51126">
    <property type="entry name" value="Pectin lyase-like"/>
    <property type="match status" value="1"/>
</dbReference>
<comment type="similarity">
    <text evidence="2 9">Belongs to the glycosyl hydrolase 28 family.</text>
</comment>
<evidence type="ECO:0000256" key="10">
    <source>
        <dbReference type="SAM" id="SignalP"/>
    </source>
</evidence>
<reference evidence="11" key="1">
    <citation type="submission" date="2019-08" db="EMBL/GenBank/DDBJ databases">
        <title>Reference gene set and small RNA set construction with multiple tissues from Davidia involucrata Baill.</title>
        <authorList>
            <person name="Yang H."/>
            <person name="Zhou C."/>
            <person name="Li G."/>
            <person name="Wang J."/>
            <person name="Gao P."/>
            <person name="Wang M."/>
            <person name="Wang R."/>
            <person name="Zhao Y."/>
        </authorList>
    </citation>
    <scope>NUCLEOTIDE SEQUENCE</scope>
    <source>
        <tissue evidence="11">Mixed with DoveR01_LX</tissue>
    </source>
</reference>
<name>A0A5B6YZY9_DAVIN</name>
<dbReference type="InterPro" id="IPR006626">
    <property type="entry name" value="PbH1"/>
</dbReference>
<dbReference type="Gene3D" id="2.160.20.10">
    <property type="entry name" value="Single-stranded right-handed beta-helix, Pectin lyase-like"/>
    <property type="match status" value="1"/>
</dbReference>
<evidence type="ECO:0000256" key="5">
    <source>
        <dbReference type="ARBA" id="ARBA00022801"/>
    </source>
</evidence>
<evidence type="ECO:0000256" key="1">
    <source>
        <dbReference type="ARBA" id="ARBA00004191"/>
    </source>
</evidence>
<dbReference type="GO" id="GO:0005975">
    <property type="term" value="P:carbohydrate metabolic process"/>
    <property type="evidence" value="ECO:0007669"/>
    <property type="project" value="InterPro"/>
</dbReference>
<evidence type="ECO:0000256" key="3">
    <source>
        <dbReference type="ARBA" id="ARBA00022512"/>
    </source>
</evidence>
<keyword evidence="5 9" id="KW-0378">Hydrolase</keyword>
<dbReference type="Pfam" id="PF00295">
    <property type="entry name" value="Glyco_hydro_28"/>
    <property type="match status" value="1"/>
</dbReference>
<feature type="active site" evidence="8">
    <location>
        <position position="238"/>
    </location>
</feature>
<accession>A0A5B6YZY9</accession>
<keyword evidence="4" id="KW-0964">Secreted</keyword>
<keyword evidence="7" id="KW-0961">Cell wall biogenesis/degradation</keyword>
<dbReference type="EMBL" id="GHES01006599">
    <property type="protein sequence ID" value="MPA37158.1"/>
    <property type="molecule type" value="Transcribed_RNA"/>
</dbReference>
<dbReference type="PROSITE" id="PS00502">
    <property type="entry name" value="POLYGALACTURONASE"/>
    <property type="match status" value="1"/>
</dbReference>
<evidence type="ECO:0000256" key="8">
    <source>
        <dbReference type="PROSITE-ProRule" id="PRU10052"/>
    </source>
</evidence>
<dbReference type="InterPro" id="IPR000743">
    <property type="entry name" value="Glyco_hydro_28"/>
</dbReference>
<feature type="signal peptide" evidence="10">
    <location>
        <begin position="1"/>
        <end position="23"/>
    </location>
</feature>
<keyword evidence="10" id="KW-0732">Signal</keyword>
<keyword evidence="3" id="KW-0134">Cell wall</keyword>
<feature type="chain" id="PRO_5022986389" evidence="10">
    <location>
        <begin position="24"/>
        <end position="392"/>
    </location>
</feature>
<gene>
    <name evidence="11" type="ORF">Din_006599</name>
</gene>
<proteinExistence type="inferred from homology"/>
<dbReference type="GO" id="GO:0071555">
    <property type="term" value="P:cell wall organization"/>
    <property type="evidence" value="ECO:0007669"/>
    <property type="project" value="UniProtKB-KW"/>
</dbReference>
<dbReference type="PANTHER" id="PTHR31375">
    <property type="match status" value="1"/>
</dbReference>
<dbReference type="FunFam" id="2.160.20.10:FF:000004">
    <property type="entry name" value="Pectin lyase-like superfamily protein"/>
    <property type="match status" value="1"/>
</dbReference>
<evidence type="ECO:0000313" key="11">
    <source>
        <dbReference type="EMBL" id="MPA37158.1"/>
    </source>
</evidence>
<sequence>MAMKVGVSLISLLLLSASYAAEAEVFDVTKYGAKANAEISQALLSAWKGACESTSPSSVVVPAGTYKLNEIVLKGPCKAPLEVKIEGTLQANADPASFKSATWVDFRYITGFTLSGGGTFDGQGARAWARNDCHKNKKCARNAMNLSFNFITNGLIHDVTTLNSKNFHVNVLGCKNVTFQHFTVTAPGESPNTDGIHLGRSTGVNIIESTIKTGDDCISLGDGMRDMLIEKVTCGPGHGISIGSLGKFETEEPVSGITVRNCSLSNTQNGIRIKTWPSVPGRTTVSDFHVEDIIMDNVGYPIVIDQEYCPHNLCKLESPSKIKISNISYKNIRGTSSTKDVVKLNCSKGVPCENIEIGDIDLAYNGREGPASSTCANVQPKFSGKQNPPKIC</sequence>
<evidence type="ECO:0000256" key="2">
    <source>
        <dbReference type="ARBA" id="ARBA00008834"/>
    </source>
</evidence>
<comment type="subcellular location">
    <subcellularLocation>
        <location evidence="1">Secreted</location>
        <location evidence="1">Cell wall</location>
    </subcellularLocation>
</comment>
<evidence type="ECO:0000256" key="9">
    <source>
        <dbReference type="RuleBase" id="RU361169"/>
    </source>
</evidence>
<dbReference type="GO" id="GO:0004650">
    <property type="term" value="F:polygalacturonase activity"/>
    <property type="evidence" value="ECO:0007669"/>
    <property type="project" value="InterPro"/>
</dbReference>
<evidence type="ECO:0000256" key="4">
    <source>
        <dbReference type="ARBA" id="ARBA00022525"/>
    </source>
</evidence>
<dbReference type="AlphaFoldDB" id="A0A5B6YZY9"/>
<dbReference type="InterPro" id="IPR012334">
    <property type="entry name" value="Pectin_lyas_fold"/>
</dbReference>
<protein>
    <submittedName>
        <fullName evidence="11">Uncharacterized protein</fullName>
    </submittedName>
</protein>
<evidence type="ECO:0000256" key="6">
    <source>
        <dbReference type="ARBA" id="ARBA00023295"/>
    </source>
</evidence>
<dbReference type="InterPro" id="IPR011050">
    <property type="entry name" value="Pectin_lyase_fold/virulence"/>
</dbReference>
<keyword evidence="6 9" id="KW-0326">Glycosidase</keyword>
<evidence type="ECO:0000256" key="7">
    <source>
        <dbReference type="ARBA" id="ARBA00023316"/>
    </source>
</evidence>
<organism evidence="11">
    <name type="scientific">Davidia involucrata</name>
    <name type="common">Dove tree</name>
    <dbReference type="NCBI Taxonomy" id="16924"/>
    <lineage>
        <taxon>Eukaryota</taxon>
        <taxon>Viridiplantae</taxon>
        <taxon>Streptophyta</taxon>
        <taxon>Embryophyta</taxon>
        <taxon>Tracheophyta</taxon>
        <taxon>Spermatophyta</taxon>
        <taxon>Magnoliopsida</taxon>
        <taxon>eudicotyledons</taxon>
        <taxon>Gunneridae</taxon>
        <taxon>Pentapetalae</taxon>
        <taxon>asterids</taxon>
        <taxon>Cornales</taxon>
        <taxon>Nyssaceae</taxon>
        <taxon>Davidia</taxon>
    </lineage>
</organism>
<dbReference type="SMART" id="SM00710">
    <property type="entry name" value="PbH1"/>
    <property type="match status" value="4"/>
</dbReference>